<organism evidence="2 3">
    <name type="scientific">Marinagarivorans cellulosilyticus</name>
    <dbReference type="NCBI Taxonomy" id="2721545"/>
    <lineage>
        <taxon>Bacteria</taxon>
        <taxon>Pseudomonadati</taxon>
        <taxon>Pseudomonadota</taxon>
        <taxon>Gammaproteobacteria</taxon>
        <taxon>Cellvibrionales</taxon>
        <taxon>Cellvibrionaceae</taxon>
        <taxon>Marinagarivorans</taxon>
    </lineage>
</organism>
<protein>
    <submittedName>
        <fullName evidence="2">Uncharacterized protein</fullName>
    </submittedName>
</protein>
<evidence type="ECO:0000313" key="2">
    <source>
        <dbReference type="EMBL" id="BCD96187.1"/>
    </source>
</evidence>
<evidence type="ECO:0000313" key="3">
    <source>
        <dbReference type="Proteomes" id="UP001320119"/>
    </source>
</evidence>
<evidence type="ECO:0000256" key="1">
    <source>
        <dbReference type="SAM" id="Phobius"/>
    </source>
</evidence>
<name>A0AAN1WEN6_9GAMM</name>
<keyword evidence="3" id="KW-1185">Reference proteome</keyword>
<keyword evidence="1" id="KW-0812">Transmembrane</keyword>
<dbReference type="RefSeq" id="WP_236985693.1">
    <property type="nucleotide sequence ID" value="NZ_AP023086.1"/>
</dbReference>
<dbReference type="Proteomes" id="UP001320119">
    <property type="component" value="Chromosome"/>
</dbReference>
<keyword evidence="1" id="KW-1133">Transmembrane helix</keyword>
<keyword evidence="1" id="KW-0472">Membrane</keyword>
<sequence length="84" mass="9435">MKSVSKQDNLRLAQRHEEIPEAARRAFRAAYLRALDSKTGVVVASNGRLEHRWMIDGVIIAKVIGDVPLPLFVGIGARKRRARM</sequence>
<reference evidence="2 3" key="1">
    <citation type="journal article" date="2022" name="IScience">
        <title>An ultrasensitive nanofiber-based assay for enzymatic hydrolysis and deep-sea microbial degradation of cellulose.</title>
        <authorList>
            <person name="Tsudome M."/>
            <person name="Tachioka M."/>
            <person name="Miyazaki M."/>
            <person name="Uchimura K."/>
            <person name="Tsuda M."/>
            <person name="Takaki Y."/>
            <person name="Deguchi S."/>
        </authorList>
    </citation>
    <scope>NUCLEOTIDE SEQUENCE [LARGE SCALE GENOMIC DNA]</scope>
    <source>
        <strain evidence="2 3">GE09</strain>
    </source>
</reference>
<feature type="transmembrane region" description="Helical" evidence="1">
    <location>
        <begin position="53"/>
        <end position="75"/>
    </location>
</feature>
<dbReference type="KEGG" id="marq:MARGE09_P0386"/>
<dbReference type="EMBL" id="AP023086">
    <property type="protein sequence ID" value="BCD96187.1"/>
    <property type="molecule type" value="Genomic_DNA"/>
</dbReference>
<proteinExistence type="predicted"/>
<accession>A0AAN1WEN6</accession>
<gene>
    <name evidence="2" type="ORF">MARGE09_P0386</name>
</gene>
<dbReference type="AlphaFoldDB" id="A0AAN1WEN6"/>